<dbReference type="InterPro" id="IPR036259">
    <property type="entry name" value="MFS_trans_sf"/>
</dbReference>
<dbReference type="SUPFAM" id="SSF103473">
    <property type="entry name" value="MFS general substrate transporter"/>
    <property type="match status" value="1"/>
</dbReference>
<dbReference type="EMBL" id="VIWV01000001">
    <property type="protein sequence ID" value="TWF89893.1"/>
    <property type="molecule type" value="Genomic_DNA"/>
</dbReference>
<comment type="caution">
    <text evidence="1">The sequence shown here is derived from an EMBL/GenBank/DDBJ whole genome shotgun (WGS) entry which is preliminary data.</text>
</comment>
<organism evidence="1 2">
    <name type="scientific">Streptomyces capillispiralis</name>
    <dbReference type="NCBI Taxonomy" id="68182"/>
    <lineage>
        <taxon>Bacteria</taxon>
        <taxon>Bacillati</taxon>
        <taxon>Actinomycetota</taxon>
        <taxon>Actinomycetes</taxon>
        <taxon>Kitasatosporales</taxon>
        <taxon>Streptomycetaceae</taxon>
        <taxon>Streptomyces</taxon>
    </lineage>
</organism>
<accession>A0A561TRZ6</accession>
<evidence type="ECO:0000313" key="2">
    <source>
        <dbReference type="Proteomes" id="UP000316603"/>
    </source>
</evidence>
<dbReference type="AlphaFoldDB" id="A0A561TRZ6"/>
<keyword evidence="2" id="KW-1185">Reference proteome</keyword>
<proteinExistence type="predicted"/>
<dbReference type="Proteomes" id="UP000316603">
    <property type="component" value="Unassembled WGS sequence"/>
</dbReference>
<evidence type="ECO:0008006" key="3">
    <source>
        <dbReference type="Google" id="ProtNLM"/>
    </source>
</evidence>
<protein>
    <recommendedName>
        <fullName evidence="3">MFS transporter</fullName>
    </recommendedName>
</protein>
<dbReference type="Gene3D" id="1.20.1250.20">
    <property type="entry name" value="MFS general substrate transporter like domains"/>
    <property type="match status" value="1"/>
</dbReference>
<gene>
    <name evidence="1" type="ORF">FHX78_116941</name>
</gene>
<name>A0A561TRZ6_9ACTN</name>
<sequence>MAGCEGNPPITLLSVGQACVDICQGAVAALVPFLVADRSYTDAAASGVVLAPSLMSSVVQPVFSVLTDR</sequence>
<reference evidence="1 2" key="1">
    <citation type="submission" date="2019-06" db="EMBL/GenBank/DDBJ databases">
        <title>Sequencing the genomes of 1000 actinobacteria strains.</title>
        <authorList>
            <person name="Klenk H.-P."/>
        </authorList>
    </citation>
    <scope>NUCLEOTIDE SEQUENCE [LARGE SCALE GENOMIC DNA]</scope>
    <source>
        <strain evidence="1 2">DSM 41695</strain>
    </source>
</reference>
<evidence type="ECO:0000313" key="1">
    <source>
        <dbReference type="EMBL" id="TWF89893.1"/>
    </source>
</evidence>